<dbReference type="InterPro" id="IPR016025">
    <property type="entry name" value="Clathrin_H-chain_N"/>
</dbReference>
<feature type="repeat" description="CHCR" evidence="1">
    <location>
        <begin position="283"/>
        <end position="413"/>
    </location>
</feature>
<dbReference type="GO" id="GO:0032051">
    <property type="term" value="F:clathrin light chain binding"/>
    <property type="evidence" value="ECO:0007669"/>
    <property type="project" value="TreeGrafter"/>
</dbReference>
<dbReference type="GO" id="GO:0006898">
    <property type="term" value="P:receptor-mediated endocytosis"/>
    <property type="evidence" value="ECO:0007669"/>
    <property type="project" value="TreeGrafter"/>
</dbReference>
<dbReference type="SUPFAM" id="SSF48371">
    <property type="entry name" value="ARM repeat"/>
    <property type="match status" value="1"/>
</dbReference>
<gene>
    <name evidence="2" type="ORF">EXIGLDRAFT_762045</name>
</gene>
<dbReference type="STRING" id="1314781.A0A165N477"/>
<proteinExistence type="predicted"/>
<dbReference type="PROSITE" id="PS50236">
    <property type="entry name" value="CHCR"/>
    <property type="match status" value="1"/>
</dbReference>
<reference evidence="2 3" key="1">
    <citation type="journal article" date="2016" name="Mol. Biol. Evol.">
        <title>Comparative Genomics of Early-Diverging Mushroom-Forming Fungi Provides Insights into the Origins of Lignocellulose Decay Capabilities.</title>
        <authorList>
            <person name="Nagy L.G."/>
            <person name="Riley R."/>
            <person name="Tritt A."/>
            <person name="Adam C."/>
            <person name="Daum C."/>
            <person name="Floudas D."/>
            <person name="Sun H."/>
            <person name="Yadav J.S."/>
            <person name="Pangilinan J."/>
            <person name="Larsson K.H."/>
            <person name="Matsuura K."/>
            <person name="Barry K."/>
            <person name="Labutti K."/>
            <person name="Kuo R."/>
            <person name="Ohm R.A."/>
            <person name="Bhattacharya S.S."/>
            <person name="Shirouzu T."/>
            <person name="Yoshinaga Y."/>
            <person name="Martin F.M."/>
            <person name="Grigoriev I.V."/>
            <person name="Hibbett D.S."/>
        </authorList>
    </citation>
    <scope>NUCLEOTIDE SEQUENCE [LARGE SCALE GENOMIC DNA]</scope>
    <source>
        <strain evidence="2 3">HHB12029</strain>
    </source>
</reference>
<dbReference type="Proteomes" id="UP000077266">
    <property type="component" value="Unassembled WGS sequence"/>
</dbReference>
<dbReference type="GO" id="GO:0071439">
    <property type="term" value="C:clathrin complex"/>
    <property type="evidence" value="ECO:0007669"/>
    <property type="project" value="TreeGrafter"/>
</dbReference>
<accession>A0A165N477</accession>
<evidence type="ECO:0000313" key="2">
    <source>
        <dbReference type="EMBL" id="KZW00183.1"/>
    </source>
</evidence>
<dbReference type="OrthoDB" id="2113814at2759"/>
<dbReference type="GO" id="GO:0005198">
    <property type="term" value="F:structural molecule activity"/>
    <property type="evidence" value="ECO:0007669"/>
    <property type="project" value="InterPro"/>
</dbReference>
<evidence type="ECO:0000256" key="1">
    <source>
        <dbReference type="PROSITE-ProRule" id="PRU01006"/>
    </source>
</evidence>
<evidence type="ECO:0000313" key="3">
    <source>
        <dbReference type="Proteomes" id="UP000077266"/>
    </source>
</evidence>
<dbReference type="PANTHER" id="PTHR10292:SF1">
    <property type="entry name" value="CLATHRIN HEAVY CHAIN"/>
    <property type="match status" value="1"/>
</dbReference>
<dbReference type="AlphaFoldDB" id="A0A165N477"/>
<dbReference type="GO" id="GO:0030132">
    <property type="term" value="C:clathrin coat of coated pit"/>
    <property type="evidence" value="ECO:0007669"/>
    <property type="project" value="InterPro"/>
</dbReference>
<dbReference type="InterPro" id="IPR016024">
    <property type="entry name" value="ARM-type_fold"/>
</dbReference>
<keyword evidence="3" id="KW-1185">Reference proteome</keyword>
<organism evidence="2 3">
    <name type="scientific">Exidia glandulosa HHB12029</name>
    <dbReference type="NCBI Taxonomy" id="1314781"/>
    <lineage>
        <taxon>Eukaryota</taxon>
        <taxon>Fungi</taxon>
        <taxon>Dikarya</taxon>
        <taxon>Basidiomycota</taxon>
        <taxon>Agaricomycotina</taxon>
        <taxon>Agaricomycetes</taxon>
        <taxon>Auriculariales</taxon>
        <taxon>Exidiaceae</taxon>
        <taxon>Exidia</taxon>
    </lineage>
</organism>
<dbReference type="Pfam" id="PF00637">
    <property type="entry name" value="Clathrin"/>
    <property type="match status" value="1"/>
</dbReference>
<protein>
    <submittedName>
        <fullName evidence="2">Uncharacterized protein</fullName>
    </submittedName>
</protein>
<dbReference type="InterPro" id="IPR055358">
    <property type="entry name" value="CHCR"/>
</dbReference>
<dbReference type="Gene3D" id="2.130.10.110">
    <property type="entry name" value="Clathrin heavy-chain terminal domain"/>
    <property type="match status" value="1"/>
</dbReference>
<sequence>MHPKDKILALKFVVAVADAMHESCISMLLVASTLLVLALPIQLVHPRASRASIALINHRMTHRHTAVYEPHARRAHTHIRRLCSRLTHFEDVQDDSAVVAHTVDALTVCASNARAIPTVHLPRTRQPRHNNILYDVAHNLAATGRVFRTSPACSVLSGTLAVRCGHMRVDGKTRLARLVHSRPLVAHYPRARHAHLDYFASPQPLVLCQTAPFLHVVEIDHAEGNPVLQKKAVDVFFPAEATNDFPATMCPSSTASSTSSPSNASSISRGWVTLPEFAMQLVNDESGPLVDVERVVDIFMRQNMIQPATSFLLDALKDNRPEQGPMQTHLLEINLVHAHRHSLLKSWIASTCMCASDSSYCRADLFPQILEHYDDIADIKRVVVRTNALSPELVEYFTTDPTLACPQEVLWRK</sequence>
<dbReference type="PANTHER" id="PTHR10292">
    <property type="entry name" value="CLATHRIN HEAVY CHAIN RELATED"/>
    <property type="match status" value="1"/>
</dbReference>
<dbReference type="SUPFAM" id="SSF50989">
    <property type="entry name" value="Clathrin heavy-chain terminal domain"/>
    <property type="match status" value="1"/>
</dbReference>
<dbReference type="InParanoid" id="A0A165N477"/>
<dbReference type="GO" id="GO:0006886">
    <property type="term" value="P:intracellular protein transport"/>
    <property type="evidence" value="ECO:0007669"/>
    <property type="project" value="UniProtKB-UniRule"/>
</dbReference>
<dbReference type="EMBL" id="KV425903">
    <property type="protein sequence ID" value="KZW00183.1"/>
    <property type="molecule type" value="Genomic_DNA"/>
</dbReference>
<name>A0A165N477_EXIGL</name>
<dbReference type="InterPro" id="IPR000547">
    <property type="entry name" value="Clathrin_H-chain/VPS_repeat"/>
</dbReference>
<dbReference type="GO" id="GO:0030130">
    <property type="term" value="C:clathrin coat of trans-Golgi network vesicle"/>
    <property type="evidence" value="ECO:0007669"/>
    <property type="project" value="InterPro"/>
</dbReference>